<dbReference type="Proteomes" id="UP000323000">
    <property type="component" value="Chromosome 12"/>
</dbReference>
<dbReference type="AlphaFoldDB" id="A0A5C7GZI5"/>
<keyword evidence="6" id="KW-1185">Reference proteome</keyword>
<evidence type="ECO:0000256" key="2">
    <source>
        <dbReference type="ARBA" id="ARBA00022679"/>
    </source>
</evidence>
<keyword evidence="4" id="KW-0460">Magnesium</keyword>
<evidence type="ECO:0000256" key="4">
    <source>
        <dbReference type="ARBA" id="ARBA00022842"/>
    </source>
</evidence>
<dbReference type="PANTHER" id="PTHR31009">
    <property type="entry name" value="S-ADENOSYL-L-METHIONINE:CARBOXYL METHYLTRANSFERASE FAMILY PROTEIN"/>
    <property type="match status" value="1"/>
</dbReference>
<dbReference type="Gene3D" id="3.40.50.150">
    <property type="entry name" value="Vaccinia Virus protein VP39"/>
    <property type="match status" value="1"/>
</dbReference>
<dbReference type="EMBL" id="VAHF01000012">
    <property type="protein sequence ID" value="TXG49915.1"/>
    <property type="molecule type" value="Genomic_DNA"/>
</dbReference>
<proteinExistence type="predicted"/>
<evidence type="ECO:0000313" key="6">
    <source>
        <dbReference type="Proteomes" id="UP000323000"/>
    </source>
</evidence>
<dbReference type="GO" id="GO:0032259">
    <property type="term" value="P:methylation"/>
    <property type="evidence" value="ECO:0007669"/>
    <property type="project" value="UniProtKB-KW"/>
</dbReference>
<evidence type="ECO:0000256" key="1">
    <source>
        <dbReference type="ARBA" id="ARBA00022603"/>
    </source>
</evidence>
<dbReference type="InterPro" id="IPR042086">
    <property type="entry name" value="MeTrfase_capping"/>
</dbReference>
<keyword evidence="2" id="KW-0808">Transferase</keyword>
<dbReference type="Pfam" id="PF03492">
    <property type="entry name" value="Methyltransf_7"/>
    <property type="match status" value="1"/>
</dbReference>
<organism evidence="5 6">
    <name type="scientific">Acer yangbiense</name>
    <dbReference type="NCBI Taxonomy" id="1000413"/>
    <lineage>
        <taxon>Eukaryota</taxon>
        <taxon>Viridiplantae</taxon>
        <taxon>Streptophyta</taxon>
        <taxon>Embryophyta</taxon>
        <taxon>Tracheophyta</taxon>
        <taxon>Spermatophyta</taxon>
        <taxon>Magnoliopsida</taxon>
        <taxon>eudicotyledons</taxon>
        <taxon>Gunneridae</taxon>
        <taxon>Pentapetalae</taxon>
        <taxon>rosids</taxon>
        <taxon>malvids</taxon>
        <taxon>Sapindales</taxon>
        <taxon>Sapindaceae</taxon>
        <taxon>Hippocastanoideae</taxon>
        <taxon>Acereae</taxon>
        <taxon>Acer</taxon>
    </lineage>
</organism>
<keyword evidence="1" id="KW-0489">Methyltransferase</keyword>
<comment type="caution">
    <text evidence="5">The sequence shown here is derived from an EMBL/GenBank/DDBJ whole genome shotgun (WGS) entry which is preliminary data.</text>
</comment>
<dbReference type="InterPro" id="IPR005299">
    <property type="entry name" value="MeTrfase_7"/>
</dbReference>
<evidence type="ECO:0000313" key="5">
    <source>
        <dbReference type="EMBL" id="TXG49915.1"/>
    </source>
</evidence>
<dbReference type="Gene3D" id="1.10.1200.270">
    <property type="entry name" value="Methyltransferase, alpha-helical capping domain"/>
    <property type="match status" value="1"/>
</dbReference>
<reference evidence="6" key="1">
    <citation type="journal article" date="2019" name="Gigascience">
        <title>De novo genome assembly of the endangered Acer yangbiense, a plant species with extremely small populations endemic to Yunnan Province, China.</title>
        <authorList>
            <person name="Yang J."/>
            <person name="Wariss H.M."/>
            <person name="Tao L."/>
            <person name="Zhang R."/>
            <person name="Yun Q."/>
            <person name="Hollingsworth P."/>
            <person name="Dao Z."/>
            <person name="Luo G."/>
            <person name="Guo H."/>
            <person name="Ma Y."/>
            <person name="Sun W."/>
        </authorList>
    </citation>
    <scope>NUCLEOTIDE SEQUENCE [LARGE SCALE GENOMIC DNA]</scope>
    <source>
        <strain evidence="6">cv. Malutang</strain>
    </source>
</reference>
<protein>
    <submittedName>
        <fullName evidence="5">Uncharacterized protein</fullName>
    </submittedName>
</protein>
<sequence>MEVKEVLFMNKGEEDSSYFHNSSFTDFYIYIYEYRNQAFVRNNKLIIKIVSMQQNLAAKCKPVLEKAIQSLFTENEHDHLLPSLEVLNVADLGSAATPTTISVMETIIDTVKNSCKELDCEIPELNFCLNDLPGNDFNTLFKGLCSFVGEKYKNVSCFVMGAPGSFHGRLFPRNSLHLVHSCYSVHWLSKVPRLWDEEGLPLNKGKIYISKTSPPAVREAYLAQFQQDFSSILMSRSQEMVPGGRVVLILHGRQSTDFTSNESCYNWEVLAKAIADMVSMELIDKDKLDSFNVPHYSPSPEEVKEVIEKEGSFAIELLETYATEVGDKNIWNGGAKDFSHALRSLTESMISHHFGIEIIDKLYDKVTDILVQDFATQIEPIKDTSLIVVLKRKM</sequence>
<name>A0A5C7GZI5_9ROSI</name>
<keyword evidence="3" id="KW-0479">Metal-binding</keyword>
<accession>A0A5C7GZI5</accession>
<dbReference type="GO" id="GO:0046872">
    <property type="term" value="F:metal ion binding"/>
    <property type="evidence" value="ECO:0007669"/>
    <property type="project" value="UniProtKB-KW"/>
</dbReference>
<dbReference type="OrthoDB" id="1523883at2759"/>
<dbReference type="GO" id="GO:0008168">
    <property type="term" value="F:methyltransferase activity"/>
    <property type="evidence" value="ECO:0007669"/>
    <property type="project" value="UniProtKB-KW"/>
</dbReference>
<gene>
    <name evidence="5" type="ORF">EZV62_025790</name>
</gene>
<dbReference type="SUPFAM" id="SSF53335">
    <property type="entry name" value="S-adenosyl-L-methionine-dependent methyltransferases"/>
    <property type="match status" value="1"/>
</dbReference>
<dbReference type="InterPro" id="IPR029063">
    <property type="entry name" value="SAM-dependent_MTases_sf"/>
</dbReference>
<evidence type="ECO:0000256" key="3">
    <source>
        <dbReference type="ARBA" id="ARBA00022723"/>
    </source>
</evidence>